<dbReference type="VEuPathDB" id="MicrosporidiaDB:NBO_365g0002"/>
<dbReference type="AlphaFoldDB" id="R0KRF6"/>
<accession>R0KRF6</accession>
<dbReference type="Proteomes" id="UP000016927">
    <property type="component" value="Unassembled WGS sequence"/>
</dbReference>
<protein>
    <submittedName>
        <fullName evidence="1">Uncharacterized protein</fullName>
    </submittedName>
</protein>
<evidence type="ECO:0000313" key="2">
    <source>
        <dbReference type="Proteomes" id="UP000016927"/>
    </source>
</evidence>
<keyword evidence="2" id="KW-1185">Reference proteome</keyword>
<dbReference type="EMBL" id="KB909273">
    <property type="protein sequence ID" value="EOB12792.1"/>
    <property type="molecule type" value="Genomic_DNA"/>
</dbReference>
<evidence type="ECO:0000313" key="1">
    <source>
        <dbReference type="EMBL" id="EOB12792.1"/>
    </source>
</evidence>
<name>R0KRF6_NOSB1</name>
<reference evidence="1 2" key="1">
    <citation type="journal article" date="2013" name="BMC Genomics">
        <title>Comparative genomics of parasitic silkworm microsporidia reveal an association between genome expansion and host adaptation.</title>
        <authorList>
            <person name="Pan G."/>
            <person name="Xu J."/>
            <person name="Li T."/>
            <person name="Xia Q."/>
            <person name="Liu S.L."/>
            <person name="Zhang G."/>
            <person name="Li S."/>
            <person name="Li C."/>
            <person name="Liu H."/>
            <person name="Yang L."/>
            <person name="Liu T."/>
            <person name="Zhang X."/>
            <person name="Wu Z."/>
            <person name="Fan W."/>
            <person name="Dang X."/>
            <person name="Xiang H."/>
            <person name="Tao M."/>
            <person name="Li Y."/>
            <person name="Hu J."/>
            <person name="Li Z."/>
            <person name="Lin L."/>
            <person name="Luo J."/>
            <person name="Geng L."/>
            <person name="Wang L."/>
            <person name="Long M."/>
            <person name="Wan Y."/>
            <person name="He N."/>
            <person name="Zhang Z."/>
            <person name="Lu C."/>
            <person name="Keeling P.J."/>
            <person name="Wang J."/>
            <person name="Xiang Z."/>
            <person name="Zhou Z."/>
        </authorList>
    </citation>
    <scope>NUCLEOTIDE SEQUENCE [LARGE SCALE GENOMIC DNA]</scope>
    <source>
        <strain evidence="2">CQ1 / CVCC 102059</strain>
    </source>
</reference>
<sequence>MILFLGYIIKIYIYCSECIDFNKDFAQESCNENESNYQEPSLSLFDSPISENEQKECLGFFDALNMSITNDISKTIHHNEDTFISNDDLSDFLRFLDNITWESSDEKKFSNINNMRPEKFKEYLKQTYDNINYYINSNLPKNNASNYIKRLDKIIETINIVNPSEITYDEIFTIETDNYFKYILNDLKIKYMNNELNDENLFYFLLI</sequence>
<organism evidence="1 2">
    <name type="scientific">Nosema bombycis (strain CQ1 / CVCC 102059)</name>
    <name type="common">Microsporidian parasite</name>
    <name type="synonym">Pebrine of silkworm</name>
    <dbReference type="NCBI Taxonomy" id="578461"/>
    <lineage>
        <taxon>Eukaryota</taxon>
        <taxon>Fungi</taxon>
        <taxon>Fungi incertae sedis</taxon>
        <taxon>Microsporidia</taxon>
        <taxon>Nosematidae</taxon>
        <taxon>Nosema</taxon>
    </lineage>
</organism>
<dbReference type="HOGENOM" id="CLU_1326728_0_0_1"/>
<gene>
    <name evidence="1" type="ORF">NBO_365g0002</name>
</gene>
<proteinExistence type="predicted"/>